<name>A0ACC0NGS2_RHOML</name>
<gene>
    <name evidence="1" type="ORF">RHMOL_Rhmol06G0277500</name>
</gene>
<comment type="caution">
    <text evidence="1">The sequence shown here is derived from an EMBL/GenBank/DDBJ whole genome shotgun (WGS) entry which is preliminary data.</text>
</comment>
<reference evidence="1" key="1">
    <citation type="submission" date="2022-02" db="EMBL/GenBank/DDBJ databases">
        <title>Plant Genome Project.</title>
        <authorList>
            <person name="Zhang R.-G."/>
        </authorList>
    </citation>
    <scope>NUCLEOTIDE SEQUENCE</scope>
    <source>
        <strain evidence="1">AT1</strain>
    </source>
</reference>
<dbReference type="Proteomes" id="UP001062846">
    <property type="component" value="Chromosome 6"/>
</dbReference>
<proteinExistence type="predicted"/>
<dbReference type="EMBL" id="CM046393">
    <property type="protein sequence ID" value="KAI8552573.1"/>
    <property type="molecule type" value="Genomic_DNA"/>
</dbReference>
<keyword evidence="2" id="KW-1185">Reference proteome</keyword>
<evidence type="ECO:0000313" key="1">
    <source>
        <dbReference type="EMBL" id="KAI8552573.1"/>
    </source>
</evidence>
<organism evidence="1 2">
    <name type="scientific">Rhododendron molle</name>
    <name type="common">Chinese azalea</name>
    <name type="synonym">Azalea mollis</name>
    <dbReference type="NCBI Taxonomy" id="49168"/>
    <lineage>
        <taxon>Eukaryota</taxon>
        <taxon>Viridiplantae</taxon>
        <taxon>Streptophyta</taxon>
        <taxon>Embryophyta</taxon>
        <taxon>Tracheophyta</taxon>
        <taxon>Spermatophyta</taxon>
        <taxon>Magnoliopsida</taxon>
        <taxon>eudicotyledons</taxon>
        <taxon>Gunneridae</taxon>
        <taxon>Pentapetalae</taxon>
        <taxon>asterids</taxon>
        <taxon>Ericales</taxon>
        <taxon>Ericaceae</taxon>
        <taxon>Ericoideae</taxon>
        <taxon>Rhodoreae</taxon>
        <taxon>Rhododendron</taxon>
    </lineage>
</organism>
<protein>
    <submittedName>
        <fullName evidence="1">Uncharacterized protein</fullName>
    </submittedName>
</protein>
<evidence type="ECO:0000313" key="2">
    <source>
        <dbReference type="Proteomes" id="UP001062846"/>
    </source>
</evidence>
<accession>A0ACC0NGS2</accession>
<sequence length="145" mass="16500">MLRHLWALCKKADLLWIKWVHTYIIKGQCLWSMDIPIDASWTIRKVLGLGRVGQPSIQLRLAMVKVPSCGLTIDTLLALYSTDLERVLSLTLADHYIQRCILLFIMGTRNGQGRGIGSLKLSCLRLPLISSQFVERRTRLFGSFT</sequence>